<name>A0A6N6WIY2_9BURK</name>
<feature type="compositionally biased region" description="Polar residues" evidence="1">
    <location>
        <begin position="19"/>
        <end position="28"/>
    </location>
</feature>
<evidence type="ECO:0000256" key="1">
    <source>
        <dbReference type="SAM" id="MobiDB-lite"/>
    </source>
</evidence>
<dbReference type="EMBL" id="VOSW01000011">
    <property type="protein sequence ID" value="KAE8760453.1"/>
    <property type="molecule type" value="Genomic_DNA"/>
</dbReference>
<comment type="caution">
    <text evidence="2">The sequence shown here is derived from an EMBL/GenBank/DDBJ whole genome shotgun (WGS) entry which is preliminary data.</text>
</comment>
<reference evidence="2 3" key="1">
    <citation type="journal article" date="2020" name="Int. J. Syst. Evol. Microbiol.">
        <title>Paraburkholderia madseniana sp. nov., a phenolic acid-degrading bacterium isolated from acidic forest soil.</title>
        <authorList>
            <person name="Wilhelm R.C."/>
            <person name="Murphy S.J.L."/>
            <person name="Feriancek N.M."/>
            <person name="Karasz D.C."/>
            <person name="DeRito C.M."/>
            <person name="Newman J.D."/>
            <person name="Buckley D.H."/>
        </authorList>
    </citation>
    <scope>NUCLEOTIDE SEQUENCE [LARGE SCALE GENOMIC DNA]</scope>
    <source>
        <strain evidence="2 3">RP11</strain>
    </source>
</reference>
<evidence type="ECO:0000313" key="3">
    <source>
        <dbReference type="Proteomes" id="UP000463700"/>
    </source>
</evidence>
<gene>
    <name evidence="2" type="ORF">FSO04_07920</name>
</gene>
<evidence type="ECO:0000313" key="2">
    <source>
        <dbReference type="EMBL" id="KAE8760453.1"/>
    </source>
</evidence>
<proteinExistence type="predicted"/>
<sequence>MKPGSRREAVQIGHPAADSASQRNVTTESTDHSDFSNHAYARTEGKQRFGASGEAHLIGWHTAFYGEERVTDGSLSYP</sequence>
<organism evidence="2 3">
    <name type="scientific">Paraburkholderia madseniana</name>
    <dbReference type="NCBI Taxonomy" id="2599607"/>
    <lineage>
        <taxon>Bacteria</taxon>
        <taxon>Pseudomonadati</taxon>
        <taxon>Pseudomonadota</taxon>
        <taxon>Betaproteobacteria</taxon>
        <taxon>Burkholderiales</taxon>
        <taxon>Burkholderiaceae</taxon>
        <taxon>Paraburkholderia</taxon>
    </lineage>
</organism>
<protein>
    <submittedName>
        <fullName evidence="2">Uncharacterized protein</fullName>
    </submittedName>
</protein>
<accession>A0A6N6WIY2</accession>
<dbReference type="Proteomes" id="UP000463700">
    <property type="component" value="Unassembled WGS sequence"/>
</dbReference>
<dbReference type="AlphaFoldDB" id="A0A6N6WIY2"/>
<feature type="region of interest" description="Disordered" evidence="1">
    <location>
        <begin position="1"/>
        <end position="36"/>
    </location>
</feature>